<proteinExistence type="predicted"/>
<dbReference type="SUPFAM" id="SSF54523">
    <property type="entry name" value="Pili subunits"/>
    <property type="match status" value="1"/>
</dbReference>
<keyword evidence="3" id="KW-0812">Transmembrane</keyword>
<reference evidence="5" key="1">
    <citation type="journal article" date="2019" name="Int. J. Syst. Evol. Microbiol.">
        <title>The Global Catalogue of Microorganisms (GCM) 10K type strain sequencing project: providing services to taxonomists for standard genome sequencing and annotation.</title>
        <authorList>
            <consortium name="The Broad Institute Genomics Platform"/>
            <consortium name="The Broad Institute Genome Sequencing Center for Infectious Disease"/>
            <person name="Wu L."/>
            <person name="Ma J."/>
        </authorList>
    </citation>
    <scope>NUCLEOTIDE SEQUENCE [LARGE SCALE GENOMIC DNA]</scope>
    <source>
        <strain evidence="5">CGMCC 1.12376</strain>
    </source>
</reference>
<comment type="subcellular location">
    <subcellularLocation>
        <location evidence="1">Cell surface</location>
    </subcellularLocation>
</comment>
<evidence type="ECO:0000313" key="5">
    <source>
        <dbReference type="Proteomes" id="UP001597221"/>
    </source>
</evidence>
<protein>
    <submittedName>
        <fullName evidence="4">Competence type IV pilus minor pilin ComGD</fullName>
    </submittedName>
</protein>
<evidence type="ECO:0000256" key="3">
    <source>
        <dbReference type="SAM" id="Phobius"/>
    </source>
</evidence>
<dbReference type="InterPro" id="IPR016785">
    <property type="entry name" value="ComGD"/>
</dbReference>
<dbReference type="NCBIfam" id="NF040982">
    <property type="entry name" value="ComGD"/>
    <property type="match status" value="1"/>
</dbReference>
<dbReference type="Pfam" id="PF07963">
    <property type="entry name" value="N_methyl"/>
    <property type="match status" value="1"/>
</dbReference>
<organism evidence="4 5">
    <name type="scientific">Oceanobacillus luteolus</name>
    <dbReference type="NCBI Taxonomy" id="1274358"/>
    <lineage>
        <taxon>Bacteria</taxon>
        <taxon>Bacillati</taxon>
        <taxon>Bacillota</taxon>
        <taxon>Bacilli</taxon>
        <taxon>Bacillales</taxon>
        <taxon>Bacillaceae</taxon>
        <taxon>Oceanobacillus</taxon>
    </lineage>
</organism>
<accession>A0ABW4HYI0</accession>
<dbReference type="InterPro" id="IPR012902">
    <property type="entry name" value="N_methyl_site"/>
</dbReference>
<dbReference type="Proteomes" id="UP001597221">
    <property type="component" value="Unassembled WGS sequence"/>
</dbReference>
<keyword evidence="2" id="KW-0178">Competence</keyword>
<dbReference type="RefSeq" id="WP_285853476.1">
    <property type="nucleotide sequence ID" value="NZ_JAMBON010000001.1"/>
</dbReference>
<evidence type="ECO:0000313" key="4">
    <source>
        <dbReference type="EMBL" id="MFD1610005.1"/>
    </source>
</evidence>
<keyword evidence="5" id="KW-1185">Reference proteome</keyword>
<name>A0ABW4HYI0_9BACI</name>
<dbReference type="PIRSF" id="PIRSF021292">
    <property type="entry name" value="Competence_ComGD"/>
    <property type="match status" value="1"/>
</dbReference>
<keyword evidence="3" id="KW-0472">Membrane</keyword>
<dbReference type="EMBL" id="JBHUDE010000166">
    <property type="protein sequence ID" value="MFD1610005.1"/>
    <property type="molecule type" value="Genomic_DNA"/>
</dbReference>
<evidence type="ECO:0000256" key="2">
    <source>
        <dbReference type="ARBA" id="ARBA00023287"/>
    </source>
</evidence>
<sequence length="145" mass="17120">MNKNGFTFLEMLIVLSIVALLMILTVPLQFNTLNNLKEEQFIEQLKLDVLLVQNQTSHHGVNQMSIRFHDHYYRVLHGRNPTYADRDYPAGWSTIAGQTIRFKETGTFLEPRRIPMYTPTDRIHFVFPLGKGRFYVEREKRILHD</sequence>
<evidence type="ECO:0000256" key="1">
    <source>
        <dbReference type="ARBA" id="ARBA00004241"/>
    </source>
</evidence>
<gene>
    <name evidence="4" type="primary">comGD</name>
    <name evidence="4" type="ORF">ACFSBH_20530</name>
</gene>
<dbReference type="InterPro" id="IPR045584">
    <property type="entry name" value="Pilin-like"/>
</dbReference>
<keyword evidence="3" id="KW-1133">Transmembrane helix</keyword>
<feature type="transmembrane region" description="Helical" evidence="3">
    <location>
        <begin position="6"/>
        <end position="28"/>
    </location>
</feature>
<dbReference type="NCBIfam" id="TIGR02532">
    <property type="entry name" value="IV_pilin_GFxxxE"/>
    <property type="match status" value="1"/>
</dbReference>
<comment type="caution">
    <text evidence="4">The sequence shown here is derived from an EMBL/GenBank/DDBJ whole genome shotgun (WGS) entry which is preliminary data.</text>
</comment>